<proteinExistence type="predicted"/>
<organism evidence="2">
    <name type="scientific">uncultured Cytophagales bacterium</name>
    <dbReference type="NCBI Taxonomy" id="158755"/>
    <lineage>
        <taxon>Bacteria</taxon>
        <taxon>Pseudomonadati</taxon>
        <taxon>Bacteroidota</taxon>
        <taxon>Sphingobacteriia</taxon>
        <taxon>Sphingobacteriales</taxon>
        <taxon>environmental samples</taxon>
    </lineage>
</organism>
<dbReference type="GO" id="GO:0016787">
    <property type="term" value="F:hydrolase activity"/>
    <property type="evidence" value="ECO:0007669"/>
    <property type="project" value="UniProtKB-KW"/>
</dbReference>
<feature type="region of interest" description="Disordered" evidence="1">
    <location>
        <begin position="98"/>
        <end position="197"/>
    </location>
</feature>
<name>A0A6J4LBW7_9SPHI</name>
<accession>A0A6J4LBW7</accession>
<feature type="non-terminal residue" evidence="2">
    <location>
        <position position="197"/>
    </location>
</feature>
<feature type="compositionally biased region" description="Polar residues" evidence="1">
    <location>
        <begin position="133"/>
        <end position="143"/>
    </location>
</feature>
<feature type="compositionally biased region" description="Basic residues" evidence="1">
    <location>
        <begin position="163"/>
        <end position="185"/>
    </location>
</feature>
<gene>
    <name evidence="2" type="ORF">AVDCRST_MAG56-7246</name>
</gene>
<feature type="compositionally biased region" description="Basic and acidic residues" evidence="1">
    <location>
        <begin position="148"/>
        <end position="162"/>
    </location>
</feature>
<protein>
    <submittedName>
        <fullName evidence="2">Secreted glycosyl hydrolase</fullName>
    </submittedName>
</protein>
<evidence type="ECO:0000313" key="2">
    <source>
        <dbReference type="EMBL" id="CAA9328326.1"/>
    </source>
</evidence>
<feature type="non-terminal residue" evidence="2">
    <location>
        <position position="1"/>
    </location>
</feature>
<dbReference type="AlphaFoldDB" id="A0A6J4LBW7"/>
<sequence length="197" mass="22112">AFLLPLTGFPVAPCVCRPAAHGPVQRQRPGRLAGVRHRKVVRAKWRADLRKRSRQRLRLPGDRQALQKLRTDPRIQAGGQRQQRRLFPLLGGGYQGDRLAGGGGAAQPRHGRHLRIVRPGLAGEDSRRKRKNSQAGSLEQNENPGGGRPRDHLAERQRDGGPARRKNRRRQRLHCPANPRRRRHQSPLAQAVRAGTV</sequence>
<feature type="region of interest" description="Disordered" evidence="1">
    <location>
        <begin position="58"/>
        <end position="84"/>
    </location>
</feature>
<dbReference type="EMBL" id="CADCTQ010000608">
    <property type="protein sequence ID" value="CAA9328326.1"/>
    <property type="molecule type" value="Genomic_DNA"/>
</dbReference>
<keyword evidence="2" id="KW-0378">Hydrolase</keyword>
<evidence type="ECO:0000256" key="1">
    <source>
        <dbReference type="SAM" id="MobiDB-lite"/>
    </source>
</evidence>
<reference evidence="2" key="1">
    <citation type="submission" date="2020-02" db="EMBL/GenBank/DDBJ databases">
        <authorList>
            <person name="Meier V. D."/>
        </authorList>
    </citation>
    <scope>NUCLEOTIDE SEQUENCE</scope>
    <source>
        <strain evidence="2">AVDCRST_MAG56</strain>
    </source>
</reference>